<accession>A0AAV2LFU7</accession>
<name>A0AAV2LFU7_KNICA</name>
<dbReference type="AlphaFoldDB" id="A0AAV2LFU7"/>
<dbReference type="Proteomes" id="UP001497482">
    <property type="component" value="Chromosome 23"/>
</dbReference>
<proteinExistence type="predicted"/>
<evidence type="ECO:0000256" key="1">
    <source>
        <dbReference type="SAM" id="MobiDB-lite"/>
    </source>
</evidence>
<sequence length="192" mass="20487">MAERVELCDISTLDSFTNRGHAAVTGGNALVNGVWHNAAKRVPGRWRSGGRLLLSAHVLSAIITCSVFIQTQTSVHSDLCHGGDQERQRSCTDSDLLDPPVVHLLPIRQCTGLRNLRPYYTHYQSRAVPAVSSHHALGPNAADEGEASSVPSGGTAASGMRHAKKLAPLAPNQMPSAPSSTPRLLLHRGHLS</sequence>
<protein>
    <submittedName>
        <fullName evidence="2">Uncharacterized protein</fullName>
    </submittedName>
</protein>
<gene>
    <name evidence="2" type="ORF">KC01_LOCUS28187</name>
</gene>
<dbReference type="EMBL" id="OZ035845">
    <property type="protein sequence ID" value="CAL1600023.1"/>
    <property type="molecule type" value="Genomic_DNA"/>
</dbReference>
<feature type="compositionally biased region" description="Polar residues" evidence="1">
    <location>
        <begin position="173"/>
        <end position="182"/>
    </location>
</feature>
<evidence type="ECO:0000313" key="2">
    <source>
        <dbReference type="EMBL" id="CAL1600023.1"/>
    </source>
</evidence>
<evidence type="ECO:0000313" key="3">
    <source>
        <dbReference type="Proteomes" id="UP001497482"/>
    </source>
</evidence>
<feature type="region of interest" description="Disordered" evidence="1">
    <location>
        <begin position="135"/>
        <end position="192"/>
    </location>
</feature>
<reference evidence="2 3" key="1">
    <citation type="submission" date="2024-04" db="EMBL/GenBank/DDBJ databases">
        <authorList>
            <person name="Waldvogel A.-M."/>
            <person name="Schoenle A."/>
        </authorList>
    </citation>
    <scope>NUCLEOTIDE SEQUENCE [LARGE SCALE GENOMIC DNA]</scope>
</reference>
<keyword evidence="3" id="KW-1185">Reference proteome</keyword>
<organism evidence="2 3">
    <name type="scientific">Knipowitschia caucasica</name>
    <name type="common">Caucasian dwarf goby</name>
    <name type="synonym">Pomatoschistus caucasicus</name>
    <dbReference type="NCBI Taxonomy" id="637954"/>
    <lineage>
        <taxon>Eukaryota</taxon>
        <taxon>Metazoa</taxon>
        <taxon>Chordata</taxon>
        <taxon>Craniata</taxon>
        <taxon>Vertebrata</taxon>
        <taxon>Euteleostomi</taxon>
        <taxon>Actinopterygii</taxon>
        <taxon>Neopterygii</taxon>
        <taxon>Teleostei</taxon>
        <taxon>Neoteleostei</taxon>
        <taxon>Acanthomorphata</taxon>
        <taxon>Gobiaria</taxon>
        <taxon>Gobiiformes</taxon>
        <taxon>Gobioidei</taxon>
        <taxon>Gobiidae</taxon>
        <taxon>Gobiinae</taxon>
        <taxon>Knipowitschia</taxon>
    </lineage>
</organism>